<dbReference type="SUPFAM" id="SSF53756">
    <property type="entry name" value="UDP-Glycosyltransferase/glycogen phosphorylase"/>
    <property type="match status" value="1"/>
</dbReference>
<evidence type="ECO:0000256" key="10">
    <source>
        <dbReference type="ARBA" id="ARBA00047475"/>
    </source>
</evidence>
<evidence type="ECO:0000256" key="9">
    <source>
        <dbReference type="ARBA" id="ARBA00023136"/>
    </source>
</evidence>
<reference evidence="13" key="1">
    <citation type="submission" date="2023-10" db="EMBL/GenBank/DDBJ databases">
        <title>Genome assembly of Pristionchus species.</title>
        <authorList>
            <person name="Yoshida K."/>
            <person name="Sommer R.J."/>
        </authorList>
    </citation>
    <scope>NUCLEOTIDE SEQUENCE</scope>
    <source>
        <strain evidence="13">RS5133</strain>
    </source>
</reference>
<keyword evidence="4" id="KW-0328">Glycosyltransferase</keyword>
<sequence>MRLSHCVLILQLFVLSEPYKILVYSPSYAQSINNFIGNLADSLVEAGHHVTSVIPIINPSLRDGSHKSKKIYVNQTEEVKKITDGLLIDEIDLFDFNDFNPLTYIPFGSAFCRWFNAQCKGVLDEPGLVEKLKNEKYDVMLLETFDTCGIALSHLIKPKSLITTAGSIPLQMQGGEFGLDPALSYNPNAMISHLDIHSFSSRLWNIYAHFLFTFTWHTSRTEDFSLPKCSILFKNSQEIASHAAFSLINSEPLIDFAAPTLNRVICIGGIGAKEPKKLNKDLDSVLSLRNKTILISFGSIVVANKLPDRVKENFLKVISRFPEVTFIWKYEKPEDDFAKAAFNSTPNLQILSWTPQNDLLADERLTAFITHGGMASTQETALRGKPGLFIPFFFDQPRNSGMMEKNGLGKVFSKYDLLDEPKLYAAVKDLLENESYYQNAVRIAAMIRKKPFSARDQLVKSVEFAAQFGSFSSLRPKIFDMNWIELYNADIFVVLLSMITFLCFGLFKLSAICVRGRIVKVKDD</sequence>
<comment type="similarity">
    <text evidence="2">Belongs to the UDP-glycosyltransferase family.</text>
</comment>
<dbReference type="PANTHER" id="PTHR48043">
    <property type="entry name" value="EG:EG0003.4 PROTEIN-RELATED"/>
    <property type="match status" value="1"/>
</dbReference>
<evidence type="ECO:0000256" key="1">
    <source>
        <dbReference type="ARBA" id="ARBA00004167"/>
    </source>
</evidence>
<dbReference type="Proteomes" id="UP001432322">
    <property type="component" value="Unassembled WGS sequence"/>
</dbReference>
<evidence type="ECO:0000256" key="7">
    <source>
        <dbReference type="ARBA" id="ARBA00022729"/>
    </source>
</evidence>
<dbReference type="Pfam" id="PF00201">
    <property type="entry name" value="UDPGT"/>
    <property type="match status" value="1"/>
</dbReference>
<comment type="subcellular location">
    <subcellularLocation>
        <location evidence="1">Membrane</location>
        <topology evidence="1">Single-pass membrane protein</topology>
    </subcellularLocation>
</comment>
<proteinExistence type="inferred from homology"/>
<evidence type="ECO:0000313" key="13">
    <source>
        <dbReference type="EMBL" id="GMT15226.1"/>
    </source>
</evidence>
<keyword evidence="9 11" id="KW-0472">Membrane</keyword>
<dbReference type="GO" id="GO:0016020">
    <property type="term" value="C:membrane"/>
    <property type="evidence" value="ECO:0007669"/>
    <property type="project" value="UniProtKB-SubCell"/>
</dbReference>
<keyword evidence="7 12" id="KW-0732">Signal</keyword>
<dbReference type="CDD" id="cd03784">
    <property type="entry name" value="GT1_Gtf-like"/>
    <property type="match status" value="1"/>
</dbReference>
<keyword evidence="5" id="KW-0808">Transferase</keyword>
<organism evidence="13 14">
    <name type="scientific">Pristionchus fissidentatus</name>
    <dbReference type="NCBI Taxonomy" id="1538716"/>
    <lineage>
        <taxon>Eukaryota</taxon>
        <taxon>Metazoa</taxon>
        <taxon>Ecdysozoa</taxon>
        <taxon>Nematoda</taxon>
        <taxon>Chromadorea</taxon>
        <taxon>Rhabditida</taxon>
        <taxon>Rhabditina</taxon>
        <taxon>Diplogasteromorpha</taxon>
        <taxon>Diplogasteroidea</taxon>
        <taxon>Neodiplogasteridae</taxon>
        <taxon>Pristionchus</taxon>
    </lineage>
</organism>
<evidence type="ECO:0000256" key="2">
    <source>
        <dbReference type="ARBA" id="ARBA00009995"/>
    </source>
</evidence>
<dbReference type="InterPro" id="IPR050271">
    <property type="entry name" value="UDP-glycosyltransferase"/>
</dbReference>
<name>A0AAV5V6I2_9BILA</name>
<evidence type="ECO:0000256" key="11">
    <source>
        <dbReference type="SAM" id="Phobius"/>
    </source>
</evidence>
<feature type="transmembrane region" description="Helical" evidence="11">
    <location>
        <begin position="486"/>
        <end position="507"/>
    </location>
</feature>
<protein>
    <recommendedName>
        <fullName evidence="3">glucuronosyltransferase</fullName>
        <ecNumber evidence="3">2.4.1.17</ecNumber>
    </recommendedName>
</protein>
<dbReference type="Gene3D" id="3.40.50.2000">
    <property type="entry name" value="Glycogen Phosphorylase B"/>
    <property type="match status" value="1"/>
</dbReference>
<evidence type="ECO:0000256" key="6">
    <source>
        <dbReference type="ARBA" id="ARBA00022692"/>
    </source>
</evidence>
<gene>
    <name evidence="13" type="ORF">PFISCL1PPCAC_6523</name>
</gene>
<keyword evidence="6 11" id="KW-0812">Transmembrane</keyword>
<evidence type="ECO:0000256" key="12">
    <source>
        <dbReference type="SAM" id="SignalP"/>
    </source>
</evidence>
<keyword evidence="14" id="KW-1185">Reference proteome</keyword>
<feature type="signal peptide" evidence="12">
    <location>
        <begin position="1"/>
        <end position="18"/>
    </location>
</feature>
<evidence type="ECO:0000313" key="14">
    <source>
        <dbReference type="Proteomes" id="UP001432322"/>
    </source>
</evidence>
<evidence type="ECO:0000256" key="3">
    <source>
        <dbReference type="ARBA" id="ARBA00012544"/>
    </source>
</evidence>
<evidence type="ECO:0000256" key="8">
    <source>
        <dbReference type="ARBA" id="ARBA00022989"/>
    </source>
</evidence>
<feature type="chain" id="PRO_5043439575" description="glucuronosyltransferase" evidence="12">
    <location>
        <begin position="19"/>
        <end position="524"/>
    </location>
</feature>
<dbReference type="EC" id="2.4.1.17" evidence="3"/>
<dbReference type="EMBL" id="BTSY01000002">
    <property type="protein sequence ID" value="GMT15226.1"/>
    <property type="molecule type" value="Genomic_DNA"/>
</dbReference>
<dbReference type="AlphaFoldDB" id="A0AAV5V6I2"/>
<evidence type="ECO:0000256" key="4">
    <source>
        <dbReference type="ARBA" id="ARBA00022676"/>
    </source>
</evidence>
<keyword evidence="8 11" id="KW-1133">Transmembrane helix</keyword>
<dbReference type="FunFam" id="3.40.50.2000:FF:000038">
    <property type="entry name" value="UDP-GlucuronosylTransferase"/>
    <property type="match status" value="1"/>
</dbReference>
<comment type="caution">
    <text evidence="13">The sequence shown here is derived from an EMBL/GenBank/DDBJ whole genome shotgun (WGS) entry which is preliminary data.</text>
</comment>
<dbReference type="PANTHER" id="PTHR48043:SF23">
    <property type="entry name" value="UDP-GLUCURONOSYLTRANSFERASE"/>
    <property type="match status" value="1"/>
</dbReference>
<dbReference type="GO" id="GO:0015020">
    <property type="term" value="F:glucuronosyltransferase activity"/>
    <property type="evidence" value="ECO:0007669"/>
    <property type="project" value="UniProtKB-EC"/>
</dbReference>
<dbReference type="InterPro" id="IPR002213">
    <property type="entry name" value="UDP_glucos_trans"/>
</dbReference>
<comment type="catalytic activity">
    <reaction evidence="10">
        <text>glucuronate acceptor + UDP-alpha-D-glucuronate = acceptor beta-D-glucuronoside + UDP + H(+)</text>
        <dbReference type="Rhea" id="RHEA:21032"/>
        <dbReference type="ChEBI" id="CHEBI:15378"/>
        <dbReference type="ChEBI" id="CHEBI:58052"/>
        <dbReference type="ChEBI" id="CHEBI:58223"/>
        <dbReference type="ChEBI" id="CHEBI:132367"/>
        <dbReference type="ChEBI" id="CHEBI:132368"/>
        <dbReference type="EC" id="2.4.1.17"/>
    </reaction>
</comment>
<evidence type="ECO:0000256" key="5">
    <source>
        <dbReference type="ARBA" id="ARBA00022679"/>
    </source>
</evidence>
<accession>A0AAV5V6I2</accession>